<evidence type="ECO:0008006" key="3">
    <source>
        <dbReference type="Google" id="ProtNLM"/>
    </source>
</evidence>
<dbReference type="Proteomes" id="UP000051439">
    <property type="component" value="Unassembled WGS sequence"/>
</dbReference>
<sequence>MHRSIKFTKQFKKQFRKRKQDPKWYPIFHNPLPEAIDPRGRTPWEFIIACLINDDPIPDYFYVHALEGLSDLKHQIKRQLNNPQLTIIILELHFDSHSGDHLLVFVPTEEIVFFGWYWDT</sequence>
<dbReference type="EMBL" id="AZEB01000030">
    <property type="protein sequence ID" value="KRL20327.1"/>
    <property type="molecule type" value="Genomic_DNA"/>
</dbReference>
<organism evidence="1 2">
    <name type="scientific">Lentilactobacillus kisonensis DSM 19906 = JCM 15041</name>
    <dbReference type="NCBI Taxonomy" id="1423766"/>
    <lineage>
        <taxon>Bacteria</taxon>
        <taxon>Bacillati</taxon>
        <taxon>Bacillota</taxon>
        <taxon>Bacilli</taxon>
        <taxon>Lactobacillales</taxon>
        <taxon>Lactobacillaceae</taxon>
        <taxon>Lentilactobacillus</taxon>
    </lineage>
</organism>
<reference evidence="1 2" key="1">
    <citation type="journal article" date="2015" name="Genome Announc.">
        <title>Expanding the biotechnology potential of lactobacilli through comparative genomics of 213 strains and associated genera.</title>
        <authorList>
            <person name="Sun Z."/>
            <person name="Harris H.M."/>
            <person name="McCann A."/>
            <person name="Guo C."/>
            <person name="Argimon S."/>
            <person name="Zhang W."/>
            <person name="Yang X."/>
            <person name="Jeffery I.B."/>
            <person name="Cooney J.C."/>
            <person name="Kagawa T.F."/>
            <person name="Liu W."/>
            <person name="Song Y."/>
            <person name="Salvetti E."/>
            <person name="Wrobel A."/>
            <person name="Rasinkangas P."/>
            <person name="Parkhill J."/>
            <person name="Rea M.C."/>
            <person name="O'Sullivan O."/>
            <person name="Ritari J."/>
            <person name="Douillard F.P."/>
            <person name="Paul Ross R."/>
            <person name="Yang R."/>
            <person name="Briner A.E."/>
            <person name="Felis G.E."/>
            <person name="de Vos W.M."/>
            <person name="Barrangou R."/>
            <person name="Klaenhammer T.R."/>
            <person name="Caufield P.W."/>
            <person name="Cui Y."/>
            <person name="Zhang H."/>
            <person name="O'Toole P.W."/>
        </authorList>
    </citation>
    <scope>NUCLEOTIDE SEQUENCE [LARGE SCALE GENOMIC DNA]</scope>
    <source>
        <strain evidence="1 2">DSM 19906</strain>
    </source>
</reference>
<comment type="caution">
    <text evidence="1">The sequence shown here is derived from an EMBL/GenBank/DDBJ whole genome shotgun (WGS) entry which is preliminary data.</text>
</comment>
<gene>
    <name evidence="1" type="ORF">FC98_GL001739</name>
</gene>
<protein>
    <recommendedName>
        <fullName evidence="3">Replication associated protein</fullName>
    </recommendedName>
</protein>
<dbReference type="RefSeq" id="WP_056949618.1">
    <property type="nucleotide sequence ID" value="NZ_AZEB01000030.1"/>
</dbReference>
<dbReference type="Gene3D" id="3.30.2310.20">
    <property type="entry name" value="RelE-like"/>
    <property type="match status" value="1"/>
</dbReference>
<keyword evidence="2" id="KW-1185">Reference proteome</keyword>
<dbReference type="PATRIC" id="fig|1423766.4.peg.1798"/>
<accession>A0A0R1NII9</accession>
<proteinExistence type="predicted"/>
<dbReference type="InterPro" id="IPR035093">
    <property type="entry name" value="RelE/ParE_toxin_dom_sf"/>
</dbReference>
<dbReference type="AlphaFoldDB" id="A0A0R1NII9"/>
<evidence type="ECO:0000313" key="1">
    <source>
        <dbReference type="EMBL" id="KRL20327.1"/>
    </source>
</evidence>
<evidence type="ECO:0000313" key="2">
    <source>
        <dbReference type="Proteomes" id="UP000051439"/>
    </source>
</evidence>
<name>A0A0R1NII9_9LACO</name>